<dbReference type="Proteomes" id="UP000199149">
    <property type="component" value="Unassembled WGS sequence"/>
</dbReference>
<dbReference type="EMBL" id="FOUZ01000006">
    <property type="protein sequence ID" value="SFN10059.1"/>
    <property type="molecule type" value="Genomic_DNA"/>
</dbReference>
<protein>
    <submittedName>
        <fullName evidence="1">Uncharacterized protein</fullName>
    </submittedName>
</protein>
<accession>A0A1I4WAU7</accession>
<proteinExistence type="predicted"/>
<keyword evidence="2" id="KW-1185">Reference proteome</keyword>
<evidence type="ECO:0000313" key="2">
    <source>
        <dbReference type="Proteomes" id="UP000199149"/>
    </source>
</evidence>
<name>A0A1I4WAU7_9FLAO</name>
<dbReference type="AlphaFoldDB" id="A0A1I4WAU7"/>
<evidence type="ECO:0000313" key="1">
    <source>
        <dbReference type="EMBL" id="SFN10059.1"/>
    </source>
</evidence>
<reference evidence="2" key="1">
    <citation type="submission" date="2016-10" db="EMBL/GenBank/DDBJ databases">
        <authorList>
            <person name="Varghese N."/>
            <person name="Submissions S."/>
        </authorList>
    </citation>
    <scope>NUCLEOTIDE SEQUENCE [LARGE SCALE GENOMIC DNA]</scope>
    <source>
        <strain evidence="2">XJ109</strain>
    </source>
</reference>
<gene>
    <name evidence="1" type="ORF">SAMN05421738_106199</name>
</gene>
<sequence length="326" mass="40036">MIINNIKQKNYLKYKISVYQNYMNSIREILINPKYENFIIQEYEKVNDLKPEFYYYKLKYFDPESENEDENDIENCFYKYKKEVYSNINNDEKEFYFVKDFESMDFLIVMNDIFKQFYQLQNTIINKKYTEDKEIKKFTKFLKDKLPKINNNEICNDILNFIIKDDKNSHSLICVGNDKYKFVKTDEWKSFKENLNIKLKTLINDEVIEKTIKEQAEYHFSIFKYIDHKKKNRIMNDDDYSLLIEWITYYFENDYQIPKIDKPLQTNTTQGVLVTTLKEFYYKIKFTKRLDSTYYNLIKNIFYDLKGMSNENIRKVSKPKDYDKYL</sequence>
<organism evidence="1 2">
    <name type="scientific">Algoriella xinjiangensis</name>
    <dbReference type="NCBI Taxonomy" id="684065"/>
    <lineage>
        <taxon>Bacteria</taxon>
        <taxon>Pseudomonadati</taxon>
        <taxon>Bacteroidota</taxon>
        <taxon>Flavobacteriia</taxon>
        <taxon>Flavobacteriales</taxon>
        <taxon>Weeksellaceae</taxon>
        <taxon>Algoriella</taxon>
    </lineage>
</organism>
<dbReference type="STRING" id="684065.SAMN05421738_106199"/>